<keyword evidence="3" id="KW-1185">Reference proteome</keyword>
<evidence type="ECO:0000313" key="3">
    <source>
        <dbReference type="Proteomes" id="UP001341281"/>
    </source>
</evidence>
<evidence type="ECO:0000313" key="2">
    <source>
        <dbReference type="EMBL" id="WVZ58811.1"/>
    </source>
</evidence>
<accession>A0AAQ3WEM9</accession>
<sequence length="197" mass="20284">MGIATWQTMLVAAEMGVLSTRHCRLAAGRLTCGYPATADKKQEATIGRLSSLHFRSPVSKNGATSKSNPTMARLLLSSASPRFHATAAPAAGNGVPWLSVTSARPSARAASRMRSRTRSLSVRCEQGAKGGSGGLDVWLSRGAMLGFVGAVAVELTTGKGVLQNIGLTGPLPAVALGLTGVVSVFTAFLIFQSGSQD</sequence>
<dbReference type="EMBL" id="CP144746">
    <property type="protein sequence ID" value="WVZ58811.1"/>
    <property type="molecule type" value="Genomic_DNA"/>
</dbReference>
<evidence type="ECO:0000256" key="1">
    <source>
        <dbReference type="SAM" id="Phobius"/>
    </source>
</evidence>
<dbReference type="AlphaFoldDB" id="A0AAQ3WEM9"/>
<evidence type="ECO:0008006" key="4">
    <source>
        <dbReference type="Google" id="ProtNLM"/>
    </source>
</evidence>
<keyword evidence="1" id="KW-0812">Transmembrane</keyword>
<protein>
    <recommendedName>
        <fullName evidence="4">Stress enhanced protein 1</fullName>
    </recommendedName>
</protein>
<keyword evidence="1" id="KW-0472">Membrane</keyword>
<gene>
    <name evidence="2" type="ORF">U9M48_009040</name>
</gene>
<name>A0AAQ3WEM9_PASNO</name>
<reference evidence="2 3" key="1">
    <citation type="submission" date="2024-02" db="EMBL/GenBank/DDBJ databases">
        <title>High-quality chromosome-scale genome assembly of Pensacola bahiagrass (Paspalum notatum Flugge var. saurae).</title>
        <authorList>
            <person name="Vega J.M."/>
            <person name="Podio M."/>
            <person name="Orjuela J."/>
            <person name="Siena L.A."/>
            <person name="Pessino S.C."/>
            <person name="Combes M.C."/>
            <person name="Mariac C."/>
            <person name="Albertini E."/>
            <person name="Pupilli F."/>
            <person name="Ortiz J.P.A."/>
            <person name="Leblanc O."/>
        </authorList>
    </citation>
    <scope>NUCLEOTIDE SEQUENCE [LARGE SCALE GENOMIC DNA]</scope>
    <source>
        <strain evidence="2">R1</strain>
        <tissue evidence="2">Leaf</tissue>
    </source>
</reference>
<organism evidence="2 3">
    <name type="scientific">Paspalum notatum var. saurae</name>
    <dbReference type="NCBI Taxonomy" id="547442"/>
    <lineage>
        <taxon>Eukaryota</taxon>
        <taxon>Viridiplantae</taxon>
        <taxon>Streptophyta</taxon>
        <taxon>Embryophyta</taxon>
        <taxon>Tracheophyta</taxon>
        <taxon>Spermatophyta</taxon>
        <taxon>Magnoliopsida</taxon>
        <taxon>Liliopsida</taxon>
        <taxon>Poales</taxon>
        <taxon>Poaceae</taxon>
        <taxon>PACMAD clade</taxon>
        <taxon>Panicoideae</taxon>
        <taxon>Andropogonodae</taxon>
        <taxon>Paspaleae</taxon>
        <taxon>Paspalinae</taxon>
        <taxon>Paspalum</taxon>
    </lineage>
</organism>
<proteinExistence type="predicted"/>
<dbReference type="SUPFAM" id="SSF103511">
    <property type="entry name" value="Chlorophyll a-b binding protein"/>
    <property type="match status" value="1"/>
</dbReference>
<dbReference type="Proteomes" id="UP001341281">
    <property type="component" value="Chromosome 02"/>
</dbReference>
<feature type="transmembrane region" description="Helical" evidence="1">
    <location>
        <begin position="171"/>
        <end position="191"/>
    </location>
</feature>
<keyword evidence="1" id="KW-1133">Transmembrane helix</keyword>